<proteinExistence type="predicted"/>
<dbReference type="PANTHER" id="PTHR40866:SF1">
    <property type="entry name" value="BED-TYPE DOMAIN-CONTAINING PROTEIN"/>
    <property type="match status" value="1"/>
</dbReference>
<accession>A0A6G0JLC0</accession>
<evidence type="ECO:0000313" key="1">
    <source>
        <dbReference type="EMBL" id="KAE9060829.1"/>
    </source>
</evidence>
<sequence length="198" mass="22154">MRCLMSMAHPGRVDVRNITLPDGLRVLVKEAGTLYPLLSLAPVMDEQDDQLNTEGHRHNTDLLEEAQHLARKLRTPRQAAKLRTDDSAKSPLIVVLRQDTRWPSTFSMLKRYFQMIEFISADDEDLAAFLPSRVSHCKLEALFASLRDVESVTKRIQANDPTLLDALTSAEEAVFVSFLGVRATMPDPASMCAEGFAE</sequence>
<gene>
    <name evidence="1" type="ORF">PF010_g30057</name>
</gene>
<dbReference type="PANTHER" id="PTHR40866">
    <property type="entry name" value="BED-TYPE DOMAIN-CONTAINING PROTEIN"/>
    <property type="match status" value="1"/>
</dbReference>
<organism evidence="1 2">
    <name type="scientific">Phytophthora fragariae</name>
    <dbReference type="NCBI Taxonomy" id="53985"/>
    <lineage>
        <taxon>Eukaryota</taxon>
        <taxon>Sar</taxon>
        <taxon>Stramenopiles</taxon>
        <taxon>Oomycota</taxon>
        <taxon>Peronosporomycetes</taxon>
        <taxon>Peronosporales</taxon>
        <taxon>Peronosporaceae</taxon>
        <taxon>Phytophthora</taxon>
    </lineage>
</organism>
<evidence type="ECO:0000313" key="2">
    <source>
        <dbReference type="Proteomes" id="UP000488956"/>
    </source>
</evidence>
<dbReference type="Proteomes" id="UP000488956">
    <property type="component" value="Unassembled WGS sequence"/>
</dbReference>
<comment type="caution">
    <text evidence="1">The sequence shown here is derived from an EMBL/GenBank/DDBJ whole genome shotgun (WGS) entry which is preliminary data.</text>
</comment>
<protein>
    <submittedName>
        <fullName evidence="1">Uncharacterized protein</fullName>
    </submittedName>
</protein>
<reference evidence="1 2" key="1">
    <citation type="submission" date="2018-09" db="EMBL/GenBank/DDBJ databases">
        <title>Genomic investigation of the strawberry pathogen Phytophthora fragariae indicates pathogenicity is determined by transcriptional variation in three key races.</title>
        <authorList>
            <person name="Adams T.M."/>
            <person name="Armitage A.D."/>
            <person name="Sobczyk M.K."/>
            <person name="Bates H.J."/>
            <person name="Dunwell J.M."/>
            <person name="Nellist C.F."/>
            <person name="Harrison R.J."/>
        </authorList>
    </citation>
    <scope>NUCLEOTIDE SEQUENCE [LARGE SCALE GENOMIC DNA]</scope>
    <source>
        <strain evidence="1 2">ONT-3</strain>
    </source>
</reference>
<name>A0A6G0JLC0_9STRA</name>
<dbReference type="EMBL" id="QXFX01005409">
    <property type="protein sequence ID" value="KAE9060829.1"/>
    <property type="molecule type" value="Genomic_DNA"/>
</dbReference>
<dbReference type="AlphaFoldDB" id="A0A6G0JLC0"/>